<accession>A0ABN7PHA6</accession>
<proteinExistence type="predicted"/>
<keyword evidence="2" id="KW-1185">Reference proteome</keyword>
<comment type="caution">
    <text evidence="1">The sequence shown here is derived from an EMBL/GenBank/DDBJ whole genome shotgun (WGS) entry which is preliminary data.</text>
</comment>
<sequence>MVCCILQGKLPGYGVEEKLPTIALVAHYDSFGVAPTHTMYLCEGAGNGRRLQWVWSGDVDGTGSTVFPALLQFQDSR</sequence>
<dbReference type="EMBL" id="CAJPIN010043501">
    <property type="protein sequence ID" value="CAG2065485.1"/>
    <property type="molecule type" value="Genomic_DNA"/>
</dbReference>
<evidence type="ECO:0000313" key="1">
    <source>
        <dbReference type="EMBL" id="CAG2065485.1"/>
    </source>
</evidence>
<feature type="non-terminal residue" evidence="1">
    <location>
        <position position="77"/>
    </location>
</feature>
<reference evidence="1" key="1">
    <citation type="submission" date="2021-03" db="EMBL/GenBank/DDBJ databases">
        <authorList>
            <person name="Tran Van P."/>
        </authorList>
    </citation>
    <scope>NUCLEOTIDE SEQUENCE</scope>
</reference>
<dbReference type="Proteomes" id="UP001153148">
    <property type="component" value="Unassembled WGS sequence"/>
</dbReference>
<evidence type="ECO:0000313" key="2">
    <source>
        <dbReference type="Proteomes" id="UP001153148"/>
    </source>
</evidence>
<gene>
    <name evidence="1" type="ORF">TPAB3V08_LOCUS12429</name>
</gene>
<name>A0ABN7PHA6_TIMPD</name>
<organism evidence="1 2">
    <name type="scientific">Timema podura</name>
    <name type="common">Walking stick</name>
    <dbReference type="NCBI Taxonomy" id="61482"/>
    <lineage>
        <taxon>Eukaryota</taxon>
        <taxon>Metazoa</taxon>
        <taxon>Ecdysozoa</taxon>
        <taxon>Arthropoda</taxon>
        <taxon>Hexapoda</taxon>
        <taxon>Insecta</taxon>
        <taxon>Pterygota</taxon>
        <taxon>Neoptera</taxon>
        <taxon>Polyneoptera</taxon>
        <taxon>Phasmatodea</taxon>
        <taxon>Timematodea</taxon>
        <taxon>Timematoidea</taxon>
        <taxon>Timematidae</taxon>
        <taxon>Timema</taxon>
    </lineage>
</organism>
<protein>
    <submittedName>
        <fullName evidence="1">Uncharacterized protein</fullName>
    </submittedName>
</protein>